<evidence type="ECO:0000313" key="10">
    <source>
        <dbReference type="Proteomes" id="UP000294257"/>
    </source>
</evidence>
<dbReference type="NCBIfam" id="TIGR03025">
    <property type="entry name" value="EPS_sugtrans"/>
    <property type="match status" value="1"/>
</dbReference>
<dbReference type="Pfam" id="PF02397">
    <property type="entry name" value="Bac_transf"/>
    <property type="match status" value="1"/>
</dbReference>
<gene>
    <name evidence="9" type="ORF">EV193_103248</name>
</gene>
<evidence type="ECO:0000259" key="8">
    <source>
        <dbReference type="Pfam" id="PF02397"/>
    </source>
</evidence>
<keyword evidence="6 7" id="KW-0472">Membrane</keyword>
<comment type="subcellular location">
    <subcellularLocation>
        <location evidence="1">Membrane</location>
        <topology evidence="1">Multi-pass membrane protein</topology>
    </subcellularLocation>
</comment>
<sequence length="450" mass="49405">MATAFAVFVGGGVISANVGLTAWSTIGYASTTVLVVLASMLMCRVWWVEVLGQGAEEFRRLGRGLFAAAVVLALGGLAVGASSVRLWVFLVVPAIAVLAFPARYVLRRWLHHERRSGLCLLPVMAAGSPETLRDLIKRTRSAPHLGWRVDAVCTVDGRGSDVDGDFDGVPVVGRLEDLSERARRGGYRIVAVTADSYWTPNRLQRLAWDLEGSGAEMVVAPVLMEVAGPRLHVTGVLGMPLLRVSEPTFTGARRVVKGVVDRIGAALLITLLTPLMLIVSMLIAVDSRGPVFYKQRRVGKDGDEFTIVKFRTMVTDAHAKRAELVHHDEGAGLLFKIRRDPRITRVGSVLRRYSIDELPQLFNVVTGSMSLVGPRPPLPEESARYADHVRRRLLVKPGLTGLWQVSGRSDLPWEEAVRLDLRYVEDWSLALDAVILWKTFRAVFSGQGAY</sequence>
<dbReference type="PANTHER" id="PTHR30576">
    <property type="entry name" value="COLANIC BIOSYNTHESIS UDP-GLUCOSE LIPID CARRIER TRANSFERASE"/>
    <property type="match status" value="1"/>
</dbReference>
<evidence type="ECO:0000256" key="2">
    <source>
        <dbReference type="ARBA" id="ARBA00006464"/>
    </source>
</evidence>
<comment type="similarity">
    <text evidence="2">Belongs to the bacterial sugar transferase family.</text>
</comment>
<dbReference type="Pfam" id="PF13727">
    <property type="entry name" value="CoA_binding_3"/>
    <property type="match status" value="1"/>
</dbReference>
<name>A0A4V2ETF9_9PSEU</name>
<evidence type="ECO:0000256" key="1">
    <source>
        <dbReference type="ARBA" id="ARBA00004141"/>
    </source>
</evidence>
<feature type="domain" description="Bacterial sugar transferase" evidence="8">
    <location>
        <begin position="257"/>
        <end position="444"/>
    </location>
</feature>
<evidence type="ECO:0000256" key="4">
    <source>
        <dbReference type="ARBA" id="ARBA00022692"/>
    </source>
</evidence>
<dbReference type="RefSeq" id="WP_242613285.1">
    <property type="nucleotide sequence ID" value="NZ_SGWQ01000003.1"/>
</dbReference>
<feature type="transmembrane region" description="Helical" evidence="7">
    <location>
        <begin position="86"/>
        <end position="106"/>
    </location>
</feature>
<dbReference type="InterPro" id="IPR017475">
    <property type="entry name" value="EPS_sugar_tfrase"/>
</dbReference>
<keyword evidence="10" id="KW-1185">Reference proteome</keyword>
<dbReference type="PANTHER" id="PTHR30576:SF10">
    <property type="entry name" value="SLL5057 PROTEIN"/>
    <property type="match status" value="1"/>
</dbReference>
<dbReference type="GO" id="GO:0016780">
    <property type="term" value="F:phosphotransferase activity, for other substituted phosphate groups"/>
    <property type="evidence" value="ECO:0007669"/>
    <property type="project" value="TreeGrafter"/>
</dbReference>
<organism evidence="9 10">
    <name type="scientific">Herbihabitans rhizosphaerae</name>
    <dbReference type="NCBI Taxonomy" id="1872711"/>
    <lineage>
        <taxon>Bacteria</taxon>
        <taxon>Bacillati</taxon>
        <taxon>Actinomycetota</taxon>
        <taxon>Actinomycetes</taxon>
        <taxon>Pseudonocardiales</taxon>
        <taxon>Pseudonocardiaceae</taxon>
        <taxon>Herbihabitans</taxon>
    </lineage>
</organism>
<evidence type="ECO:0000256" key="3">
    <source>
        <dbReference type="ARBA" id="ARBA00022679"/>
    </source>
</evidence>
<reference evidence="9 10" key="1">
    <citation type="submission" date="2019-02" db="EMBL/GenBank/DDBJ databases">
        <title>Genomic Encyclopedia of Type Strains, Phase IV (KMG-IV): sequencing the most valuable type-strain genomes for metagenomic binning, comparative biology and taxonomic classification.</title>
        <authorList>
            <person name="Goeker M."/>
        </authorList>
    </citation>
    <scope>NUCLEOTIDE SEQUENCE [LARGE SCALE GENOMIC DNA]</scope>
    <source>
        <strain evidence="9 10">DSM 101727</strain>
    </source>
</reference>
<evidence type="ECO:0000256" key="6">
    <source>
        <dbReference type="ARBA" id="ARBA00023136"/>
    </source>
</evidence>
<feature type="transmembrane region" description="Helical" evidence="7">
    <location>
        <begin position="25"/>
        <end position="48"/>
    </location>
</feature>
<dbReference type="GO" id="GO:0016020">
    <property type="term" value="C:membrane"/>
    <property type="evidence" value="ECO:0007669"/>
    <property type="project" value="UniProtKB-SubCell"/>
</dbReference>
<proteinExistence type="inferred from homology"/>
<keyword evidence="5 7" id="KW-1133">Transmembrane helix</keyword>
<comment type="caution">
    <text evidence="9">The sequence shown here is derived from an EMBL/GenBank/DDBJ whole genome shotgun (WGS) entry which is preliminary data.</text>
</comment>
<protein>
    <submittedName>
        <fullName evidence="9">Exopolysaccharide biosynthesis polyprenyl glycosylphosphotransferase</fullName>
    </submittedName>
</protein>
<dbReference type="Proteomes" id="UP000294257">
    <property type="component" value="Unassembled WGS sequence"/>
</dbReference>
<keyword evidence="4 7" id="KW-0812">Transmembrane</keyword>
<accession>A0A4V2ETF9</accession>
<evidence type="ECO:0000256" key="5">
    <source>
        <dbReference type="ARBA" id="ARBA00022989"/>
    </source>
</evidence>
<feature type="transmembrane region" description="Helical" evidence="7">
    <location>
        <begin position="60"/>
        <end position="80"/>
    </location>
</feature>
<keyword evidence="3 9" id="KW-0808">Transferase</keyword>
<dbReference type="EMBL" id="SGWQ01000003">
    <property type="protein sequence ID" value="RZS40933.1"/>
    <property type="molecule type" value="Genomic_DNA"/>
</dbReference>
<feature type="transmembrane region" description="Helical" evidence="7">
    <location>
        <begin position="263"/>
        <end position="285"/>
    </location>
</feature>
<evidence type="ECO:0000313" key="9">
    <source>
        <dbReference type="EMBL" id="RZS40933.1"/>
    </source>
</evidence>
<dbReference type="InterPro" id="IPR003362">
    <property type="entry name" value="Bact_transf"/>
</dbReference>
<dbReference type="AlphaFoldDB" id="A0A4V2ETF9"/>
<evidence type="ECO:0000256" key="7">
    <source>
        <dbReference type="SAM" id="Phobius"/>
    </source>
</evidence>